<evidence type="ECO:0000256" key="4">
    <source>
        <dbReference type="ARBA" id="ARBA00022576"/>
    </source>
</evidence>
<accession>A0A4R6WLJ4</accession>
<dbReference type="CDD" id="cd00609">
    <property type="entry name" value="AAT_like"/>
    <property type="match status" value="1"/>
</dbReference>
<dbReference type="EMBL" id="SNYW01000012">
    <property type="protein sequence ID" value="TDQ78867.1"/>
    <property type="molecule type" value="Genomic_DNA"/>
</dbReference>
<dbReference type="InterPro" id="IPR015424">
    <property type="entry name" value="PyrdxlP-dep_Trfase"/>
</dbReference>
<evidence type="ECO:0000256" key="5">
    <source>
        <dbReference type="ARBA" id="ARBA00022679"/>
    </source>
</evidence>
<comment type="cofactor">
    <cofactor evidence="1">
        <name>pyridoxal 5'-phosphate</name>
        <dbReference type="ChEBI" id="CHEBI:597326"/>
    </cofactor>
</comment>
<keyword evidence="6" id="KW-0663">Pyridoxal phosphate</keyword>
<keyword evidence="4 9" id="KW-0032">Aminotransferase</keyword>
<sequence length="398" mass="43039">MSLVANPWLRAVAVPPIAEAQGWIEGRSFPADRPLIDVCQAVPGYAPPAELTQHMAAALQQPSTHRYTDIVGLADLRAALATDIVRAYGLAPGSVTADNVMITAGCNQAYCLTAAALAKAGDEIILPLPYYFNYQMWLEMIGVTARHVSFRPDSGGEPDLAEIAAAINPKTRALVLISPNNPTGAVYSPAYLAAALDLCRRHGIALVLDETYRDFMPHDEPPHALFKDDAWADTLVHLYSFSKVFCLTGYRVGAIIADPKLVDEIGKAMDCVAICAPRIGQIAAIHGLSTLGAWRGGNTLLMRNRLESLRQAFTRNDLGYEVASAGAYFAYLRHPHRGRKATEVARRLADRQNILALPGSMFGPGQEDYLRVAFANVDASMMPEIAARLAADAADGKW</sequence>
<organism evidence="9 10">
    <name type="scientific">Dongia mobilis</name>
    <dbReference type="NCBI Taxonomy" id="578943"/>
    <lineage>
        <taxon>Bacteria</taxon>
        <taxon>Pseudomonadati</taxon>
        <taxon>Pseudomonadota</taxon>
        <taxon>Alphaproteobacteria</taxon>
        <taxon>Rhodospirillales</taxon>
        <taxon>Dongiaceae</taxon>
        <taxon>Dongia</taxon>
    </lineage>
</organism>
<evidence type="ECO:0000313" key="10">
    <source>
        <dbReference type="Proteomes" id="UP000295783"/>
    </source>
</evidence>
<dbReference type="NCBIfam" id="NF005732">
    <property type="entry name" value="PRK07550.1"/>
    <property type="match status" value="1"/>
</dbReference>
<proteinExistence type="inferred from homology"/>
<dbReference type="Pfam" id="PF00155">
    <property type="entry name" value="Aminotran_1_2"/>
    <property type="match status" value="1"/>
</dbReference>
<dbReference type="OrthoDB" id="9766084at2"/>
<evidence type="ECO:0000256" key="7">
    <source>
        <dbReference type="ARBA" id="ARBA00049185"/>
    </source>
</evidence>
<keyword evidence="10" id="KW-1185">Reference proteome</keyword>
<keyword evidence="5 9" id="KW-0808">Transferase</keyword>
<comment type="caution">
    <text evidence="9">The sequence shown here is derived from an EMBL/GenBank/DDBJ whole genome shotgun (WGS) entry which is preliminary data.</text>
</comment>
<dbReference type="GO" id="GO:0006520">
    <property type="term" value="P:amino acid metabolic process"/>
    <property type="evidence" value="ECO:0007669"/>
    <property type="project" value="InterPro"/>
</dbReference>
<dbReference type="PANTHER" id="PTHR46383">
    <property type="entry name" value="ASPARTATE AMINOTRANSFERASE"/>
    <property type="match status" value="1"/>
</dbReference>
<dbReference type="AlphaFoldDB" id="A0A4R6WLJ4"/>
<name>A0A4R6WLJ4_9PROT</name>
<evidence type="ECO:0000256" key="3">
    <source>
        <dbReference type="ARBA" id="ARBA00012753"/>
    </source>
</evidence>
<dbReference type="InterPro" id="IPR015421">
    <property type="entry name" value="PyrdxlP-dep_Trfase_major"/>
</dbReference>
<dbReference type="Gene3D" id="3.40.640.10">
    <property type="entry name" value="Type I PLP-dependent aspartate aminotransferase-like (Major domain)"/>
    <property type="match status" value="1"/>
</dbReference>
<feature type="domain" description="Aminotransferase class I/classII large" evidence="8">
    <location>
        <begin position="36"/>
        <end position="389"/>
    </location>
</feature>
<evidence type="ECO:0000259" key="8">
    <source>
        <dbReference type="Pfam" id="PF00155"/>
    </source>
</evidence>
<dbReference type="RefSeq" id="WP_133614775.1">
    <property type="nucleotide sequence ID" value="NZ_SNYW01000012.1"/>
</dbReference>
<reference evidence="9 10" key="1">
    <citation type="submission" date="2019-03" db="EMBL/GenBank/DDBJ databases">
        <title>Genomic Encyclopedia of Type Strains, Phase III (KMG-III): the genomes of soil and plant-associated and newly described type strains.</title>
        <authorList>
            <person name="Whitman W."/>
        </authorList>
    </citation>
    <scope>NUCLEOTIDE SEQUENCE [LARGE SCALE GENOMIC DNA]</scope>
    <source>
        <strain evidence="9 10">CGMCC 1.7660</strain>
    </source>
</reference>
<dbReference type="GO" id="GO:0004069">
    <property type="term" value="F:L-aspartate:2-oxoglutarate aminotransferase activity"/>
    <property type="evidence" value="ECO:0007669"/>
    <property type="project" value="UniProtKB-EC"/>
</dbReference>
<dbReference type="InterPro" id="IPR050596">
    <property type="entry name" value="AspAT/PAT-like"/>
</dbReference>
<dbReference type="Proteomes" id="UP000295783">
    <property type="component" value="Unassembled WGS sequence"/>
</dbReference>
<evidence type="ECO:0000256" key="1">
    <source>
        <dbReference type="ARBA" id="ARBA00001933"/>
    </source>
</evidence>
<comment type="catalytic activity">
    <reaction evidence="7">
        <text>L-aspartate + 2-oxoglutarate = oxaloacetate + L-glutamate</text>
        <dbReference type="Rhea" id="RHEA:21824"/>
        <dbReference type="ChEBI" id="CHEBI:16452"/>
        <dbReference type="ChEBI" id="CHEBI:16810"/>
        <dbReference type="ChEBI" id="CHEBI:29985"/>
        <dbReference type="ChEBI" id="CHEBI:29991"/>
        <dbReference type="EC" id="2.6.1.1"/>
    </reaction>
</comment>
<comment type="similarity">
    <text evidence="2">Belongs to the class-I pyridoxal-phosphate-dependent aminotransferase family.</text>
</comment>
<dbReference type="PANTHER" id="PTHR46383:SF1">
    <property type="entry name" value="ASPARTATE AMINOTRANSFERASE"/>
    <property type="match status" value="1"/>
</dbReference>
<dbReference type="InterPro" id="IPR004839">
    <property type="entry name" value="Aminotransferase_I/II_large"/>
</dbReference>
<protein>
    <recommendedName>
        <fullName evidence="3">aspartate transaminase</fullName>
        <ecNumber evidence="3">2.6.1.1</ecNumber>
    </recommendedName>
</protein>
<dbReference type="GO" id="GO:0030170">
    <property type="term" value="F:pyridoxal phosphate binding"/>
    <property type="evidence" value="ECO:0007669"/>
    <property type="project" value="InterPro"/>
</dbReference>
<dbReference type="SUPFAM" id="SSF53383">
    <property type="entry name" value="PLP-dependent transferases"/>
    <property type="match status" value="1"/>
</dbReference>
<evidence type="ECO:0000256" key="2">
    <source>
        <dbReference type="ARBA" id="ARBA00007441"/>
    </source>
</evidence>
<dbReference type="EC" id="2.6.1.1" evidence="3"/>
<gene>
    <name evidence="9" type="ORF">A8950_3328</name>
</gene>
<evidence type="ECO:0000256" key="6">
    <source>
        <dbReference type="ARBA" id="ARBA00022898"/>
    </source>
</evidence>
<evidence type="ECO:0000313" key="9">
    <source>
        <dbReference type="EMBL" id="TDQ78867.1"/>
    </source>
</evidence>